<evidence type="ECO:0000313" key="1">
    <source>
        <dbReference type="EMBL" id="TCT19280.1"/>
    </source>
</evidence>
<dbReference type="Proteomes" id="UP000295717">
    <property type="component" value="Unassembled WGS sequence"/>
</dbReference>
<name>A0A4R3MSB4_9GAMM</name>
<organism evidence="1 2">
    <name type="scientific">Thiobaca trueperi</name>
    <dbReference type="NCBI Taxonomy" id="127458"/>
    <lineage>
        <taxon>Bacteria</taxon>
        <taxon>Pseudomonadati</taxon>
        <taxon>Pseudomonadota</taxon>
        <taxon>Gammaproteobacteria</taxon>
        <taxon>Chromatiales</taxon>
        <taxon>Chromatiaceae</taxon>
        <taxon>Thiobaca</taxon>
    </lineage>
</organism>
<reference evidence="1 2" key="1">
    <citation type="submission" date="2019-03" db="EMBL/GenBank/DDBJ databases">
        <title>Genomic Encyclopedia of Type Strains, Phase IV (KMG-IV): sequencing the most valuable type-strain genomes for metagenomic binning, comparative biology and taxonomic classification.</title>
        <authorList>
            <person name="Goeker M."/>
        </authorList>
    </citation>
    <scope>NUCLEOTIDE SEQUENCE [LARGE SCALE GENOMIC DNA]</scope>
    <source>
        <strain evidence="1 2">DSM 13587</strain>
    </source>
</reference>
<accession>A0A4R3MSB4</accession>
<protein>
    <submittedName>
        <fullName evidence="1">Uncharacterized protein</fullName>
    </submittedName>
</protein>
<dbReference type="AlphaFoldDB" id="A0A4R3MSB4"/>
<dbReference type="EMBL" id="SMAO01000009">
    <property type="protein sequence ID" value="TCT19280.1"/>
    <property type="molecule type" value="Genomic_DNA"/>
</dbReference>
<comment type="caution">
    <text evidence="1">The sequence shown here is derived from an EMBL/GenBank/DDBJ whole genome shotgun (WGS) entry which is preliminary data.</text>
</comment>
<proteinExistence type="predicted"/>
<gene>
    <name evidence="1" type="ORF">EDC35_109160</name>
</gene>
<evidence type="ECO:0000313" key="2">
    <source>
        <dbReference type="Proteomes" id="UP000295717"/>
    </source>
</evidence>
<sequence>MIDPTGRAIYGDIATNLDIRNQLQADINLGLDVFVEKHIPTIIEYYTSECPIEEEYAIEIAAAVWLHLHPDYERPLPKTREDRKALQALIQNELKTDANAFWQL</sequence>
<keyword evidence="2" id="KW-1185">Reference proteome</keyword>